<name>A0AAV9PFN0_9PEZI</name>
<proteinExistence type="predicted"/>
<keyword evidence="2" id="KW-0812">Transmembrane</keyword>
<dbReference type="AlphaFoldDB" id="A0AAV9PFN0"/>
<feature type="transmembrane region" description="Helical" evidence="2">
    <location>
        <begin position="36"/>
        <end position="54"/>
    </location>
</feature>
<feature type="region of interest" description="Disordered" evidence="1">
    <location>
        <begin position="220"/>
        <end position="249"/>
    </location>
</feature>
<keyword evidence="4" id="KW-1185">Reference proteome</keyword>
<dbReference type="RefSeq" id="XP_064661099.1">
    <property type="nucleotide sequence ID" value="XM_064801148.1"/>
</dbReference>
<keyword evidence="2" id="KW-1133">Transmembrane helix</keyword>
<comment type="caution">
    <text evidence="3">The sequence shown here is derived from an EMBL/GenBank/DDBJ whole genome shotgun (WGS) entry which is preliminary data.</text>
</comment>
<evidence type="ECO:0008006" key="5">
    <source>
        <dbReference type="Google" id="ProtNLM"/>
    </source>
</evidence>
<protein>
    <recommendedName>
        <fullName evidence="5">Glycosyl transferase CAP10 domain-containing protein</fullName>
    </recommendedName>
</protein>
<evidence type="ECO:0000256" key="1">
    <source>
        <dbReference type="SAM" id="MobiDB-lite"/>
    </source>
</evidence>
<evidence type="ECO:0000313" key="3">
    <source>
        <dbReference type="EMBL" id="KAK5172255.1"/>
    </source>
</evidence>
<evidence type="ECO:0000313" key="4">
    <source>
        <dbReference type="Proteomes" id="UP001337655"/>
    </source>
</evidence>
<dbReference type="Proteomes" id="UP001337655">
    <property type="component" value="Unassembled WGS sequence"/>
</dbReference>
<evidence type="ECO:0000256" key="2">
    <source>
        <dbReference type="SAM" id="Phobius"/>
    </source>
</evidence>
<reference evidence="3 4" key="1">
    <citation type="submission" date="2023-08" db="EMBL/GenBank/DDBJ databases">
        <title>Black Yeasts Isolated from many extreme environments.</title>
        <authorList>
            <person name="Coleine C."/>
            <person name="Stajich J.E."/>
            <person name="Selbmann L."/>
        </authorList>
    </citation>
    <scope>NUCLEOTIDE SEQUENCE [LARGE SCALE GENOMIC DNA]</scope>
    <source>
        <strain evidence="3 4">CCFEE 5935</strain>
    </source>
</reference>
<sequence length="359" mass="41002">MLAFTVYFHISTSEHRSFSNERTSNRAVLFTESIPGWFYLIFVVFFLFRGIIWASSSGNNVGYHPIDMLIYDAQSQYDAYLRDAAAGTTLDQAVENYRKRYSRYPPPGFDHWYRYATERDTVIIDSYDSIHRDLVPFWSLSPEEVRYRTKQLLQNPWHNATGISVRDGKAATSTRVVDDHWSTMSSLVDMISAFSEWLPDMDLAFNINNEGRIAVPWETQARKPQKAEAAGEVSAPRPQFSTNRAAQWEPLPNYNTEEQKMQDLGWQSIFHSHGSAHCPPGSPAREQRNWDRGSLCSSCAAPHSMGLFPANWTELSDVCHQPDLAELHGFYNSPSAFRTSYELLPLFSQSKAPGFDDIL</sequence>
<dbReference type="EMBL" id="JAVRRT010000005">
    <property type="protein sequence ID" value="KAK5172255.1"/>
    <property type="molecule type" value="Genomic_DNA"/>
</dbReference>
<gene>
    <name evidence="3" type="ORF">LTR77_003893</name>
</gene>
<keyword evidence="2" id="KW-0472">Membrane</keyword>
<dbReference type="GeneID" id="89925239"/>
<accession>A0AAV9PFN0</accession>
<organism evidence="3 4">
    <name type="scientific">Saxophila tyrrhenica</name>
    <dbReference type="NCBI Taxonomy" id="1690608"/>
    <lineage>
        <taxon>Eukaryota</taxon>
        <taxon>Fungi</taxon>
        <taxon>Dikarya</taxon>
        <taxon>Ascomycota</taxon>
        <taxon>Pezizomycotina</taxon>
        <taxon>Dothideomycetes</taxon>
        <taxon>Dothideomycetidae</taxon>
        <taxon>Mycosphaerellales</taxon>
        <taxon>Extremaceae</taxon>
        <taxon>Saxophila</taxon>
    </lineage>
</organism>